<feature type="compositionally biased region" description="Acidic residues" evidence="1">
    <location>
        <begin position="15"/>
        <end position="28"/>
    </location>
</feature>
<evidence type="ECO:0000256" key="1">
    <source>
        <dbReference type="SAM" id="MobiDB-lite"/>
    </source>
</evidence>
<dbReference type="EMBL" id="JANPWB010000007">
    <property type="protein sequence ID" value="KAJ1169876.1"/>
    <property type="molecule type" value="Genomic_DNA"/>
</dbReference>
<feature type="compositionally biased region" description="Basic and acidic residues" evidence="1">
    <location>
        <begin position="116"/>
        <end position="144"/>
    </location>
</feature>
<gene>
    <name evidence="2" type="ORF">NDU88_001764</name>
</gene>
<name>A0AAV7T0M5_PLEWA</name>
<reference evidence="2" key="1">
    <citation type="journal article" date="2022" name="bioRxiv">
        <title>Sequencing and chromosome-scale assembly of the giantPleurodeles waltlgenome.</title>
        <authorList>
            <person name="Brown T."/>
            <person name="Elewa A."/>
            <person name="Iarovenko S."/>
            <person name="Subramanian E."/>
            <person name="Araus A.J."/>
            <person name="Petzold A."/>
            <person name="Susuki M."/>
            <person name="Suzuki K.-i.T."/>
            <person name="Hayashi T."/>
            <person name="Toyoda A."/>
            <person name="Oliveira C."/>
            <person name="Osipova E."/>
            <person name="Leigh N.D."/>
            <person name="Simon A."/>
            <person name="Yun M.H."/>
        </authorList>
    </citation>
    <scope>NUCLEOTIDE SEQUENCE</scope>
    <source>
        <strain evidence="2">20211129_DDA</strain>
        <tissue evidence="2">Liver</tissue>
    </source>
</reference>
<feature type="region of interest" description="Disordered" evidence="1">
    <location>
        <begin position="1"/>
        <end position="62"/>
    </location>
</feature>
<feature type="compositionally biased region" description="Acidic residues" evidence="1">
    <location>
        <begin position="37"/>
        <end position="47"/>
    </location>
</feature>
<evidence type="ECO:0000313" key="3">
    <source>
        <dbReference type="Proteomes" id="UP001066276"/>
    </source>
</evidence>
<protein>
    <submittedName>
        <fullName evidence="2">Uncharacterized protein</fullName>
    </submittedName>
</protein>
<dbReference type="Proteomes" id="UP001066276">
    <property type="component" value="Chromosome 4_1"/>
</dbReference>
<evidence type="ECO:0000313" key="2">
    <source>
        <dbReference type="EMBL" id="KAJ1169876.1"/>
    </source>
</evidence>
<dbReference type="AlphaFoldDB" id="A0AAV7T0M5"/>
<keyword evidence="3" id="KW-1185">Reference proteome</keyword>
<accession>A0AAV7T0M5</accession>
<feature type="region of interest" description="Disordered" evidence="1">
    <location>
        <begin position="88"/>
        <end position="165"/>
    </location>
</feature>
<comment type="caution">
    <text evidence="2">The sequence shown here is derived from an EMBL/GenBank/DDBJ whole genome shotgun (WGS) entry which is preliminary data.</text>
</comment>
<proteinExistence type="predicted"/>
<sequence length="165" mass="18909">MSEELKTPMPVEDERAGEEEEEDGDFEELCLARKTEEDEEVAAEEQSTEAAPGGRAKDPATVLEKCGTTRDVTGRKGVCQEIIEGTVVEGESAKRRRNPQKGQENEQKKLHAQRVNHKEETGTEVQRHRVLAKTETRERERKEASNLQYREEEEEREQDGRETEE</sequence>
<organism evidence="2 3">
    <name type="scientific">Pleurodeles waltl</name>
    <name type="common">Iberian ribbed newt</name>
    <dbReference type="NCBI Taxonomy" id="8319"/>
    <lineage>
        <taxon>Eukaryota</taxon>
        <taxon>Metazoa</taxon>
        <taxon>Chordata</taxon>
        <taxon>Craniata</taxon>
        <taxon>Vertebrata</taxon>
        <taxon>Euteleostomi</taxon>
        <taxon>Amphibia</taxon>
        <taxon>Batrachia</taxon>
        <taxon>Caudata</taxon>
        <taxon>Salamandroidea</taxon>
        <taxon>Salamandridae</taxon>
        <taxon>Pleurodelinae</taxon>
        <taxon>Pleurodeles</taxon>
    </lineage>
</organism>